<evidence type="ECO:0000256" key="1">
    <source>
        <dbReference type="SAM" id="MobiDB-lite"/>
    </source>
</evidence>
<dbReference type="Gene3D" id="1.10.579.10">
    <property type="entry name" value="DNA Cyclobutane Dipyrimidine Photolyase, subunit A, domain 3"/>
    <property type="match status" value="1"/>
</dbReference>
<evidence type="ECO:0000313" key="3">
    <source>
        <dbReference type="Proteomes" id="UP001368500"/>
    </source>
</evidence>
<proteinExistence type="predicted"/>
<dbReference type="InterPro" id="IPR052551">
    <property type="entry name" value="UV-DNA_repair_photolyase"/>
</dbReference>
<dbReference type="Gene3D" id="3.40.50.620">
    <property type="entry name" value="HUPs"/>
    <property type="match status" value="1"/>
</dbReference>
<name>A0ABU9BAE9_9BURK</name>
<dbReference type="Proteomes" id="UP001368500">
    <property type="component" value="Unassembled WGS sequence"/>
</dbReference>
<dbReference type="InterPro" id="IPR036134">
    <property type="entry name" value="Crypto/Photolyase_FAD-like_sf"/>
</dbReference>
<dbReference type="Gene3D" id="1.25.40.80">
    <property type="match status" value="1"/>
</dbReference>
<dbReference type="Gene3D" id="1.10.10.1710">
    <property type="entry name" value="Deoxyribodipyrimidine photolyase-related"/>
    <property type="match status" value="1"/>
</dbReference>
<dbReference type="InterPro" id="IPR007357">
    <property type="entry name" value="PhrB-like"/>
</dbReference>
<organism evidence="2 3">
    <name type="scientific">Pseudaquabacterium rugosum</name>
    <dbReference type="NCBI Taxonomy" id="2984194"/>
    <lineage>
        <taxon>Bacteria</taxon>
        <taxon>Pseudomonadati</taxon>
        <taxon>Pseudomonadota</taxon>
        <taxon>Betaproteobacteria</taxon>
        <taxon>Burkholderiales</taxon>
        <taxon>Sphaerotilaceae</taxon>
        <taxon>Pseudaquabacterium</taxon>
    </lineage>
</organism>
<dbReference type="RefSeq" id="WP_341374655.1">
    <property type="nucleotide sequence ID" value="NZ_JBBUTF010000011.1"/>
</dbReference>
<dbReference type="EMBL" id="JBBUTF010000011">
    <property type="protein sequence ID" value="MEK8026872.1"/>
    <property type="molecule type" value="Genomic_DNA"/>
</dbReference>
<dbReference type="PANTHER" id="PTHR38657:SF1">
    <property type="entry name" value="SLR1343 PROTEIN"/>
    <property type="match status" value="1"/>
</dbReference>
<dbReference type="Pfam" id="PF04244">
    <property type="entry name" value="DPRP"/>
    <property type="match status" value="1"/>
</dbReference>
<dbReference type="InterPro" id="IPR014729">
    <property type="entry name" value="Rossmann-like_a/b/a_fold"/>
</dbReference>
<accession>A0ABU9BAE9</accession>
<reference evidence="2 3" key="1">
    <citation type="submission" date="2024-04" db="EMBL/GenBank/DDBJ databases">
        <title>Novel species of the genus Ideonella isolated from streams.</title>
        <authorList>
            <person name="Lu H."/>
        </authorList>
    </citation>
    <scope>NUCLEOTIDE SEQUENCE [LARGE SCALE GENOMIC DNA]</scope>
    <source>
        <strain evidence="2 3">BYS139W</strain>
    </source>
</reference>
<keyword evidence="3" id="KW-1185">Reference proteome</keyword>
<dbReference type="PANTHER" id="PTHR38657">
    <property type="entry name" value="SLR1343 PROTEIN"/>
    <property type="match status" value="1"/>
</dbReference>
<dbReference type="SUPFAM" id="SSF48173">
    <property type="entry name" value="Cryptochrome/photolyase FAD-binding domain"/>
    <property type="match status" value="1"/>
</dbReference>
<gene>
    <name evidence="2" type="ORF">AACH11_12950</name>
</gene>
<comment type="caution">
    <text evidence="2">The sequence shown here is derived from an EMBL/GenBank/DDBJ whole genome shotgun (WGS) entry which is preliminary data.</text>
</comment>
<feature type="region of interest" description="Disordered" evidence="1">
    <location>
        <begin position="1"/>
        <end position="46"/>
    </location>
</feature>
<evidence type="ECO:0000313" key="2">
    <source>
        <dbReference type="EMBL" id="MEK8026872.1"/>
    </source>
</evidence>
<feature type="compositionally biased region" description="Low complexity" evidence="1">
    <location>
        <begin position="1"/>
        <end position="34"/>
    </location>
</feature>
<sequence length="562" mass="62538">MSEPVAPGAPTAQAAQAAQVAPDAPVGLAAPASAPDRDDRPPRRPPLRHLVLVLGDQLDLDASAFDGFDPACDAVWMAEVAEESTHVWSAQARIALFLSAMRHFAEALRAAGRPLHYSRLDEAGNHGSLAAQLTADLRRLQPQALVMTAPGDWRVLQALREAARAAGLPLELRDDRHFYATVRDFAAHARGRKALRMEYFYREMRQRHDVLMEDGAPGQPRQPVGGQWNFDADNRAAFGADGPGVVPPRSRFTPDAITREVIALVRARYADHPGRLDDFAWPVSREQALQALQTFIRERLPDFGRHQDAMWSGEPWLWHAHLSAAMNLKLLGAREVVDAAVAAWRAGHAPLSSVEGFVRQILGWREYVRGIYWTQMPGYAELNALEAPHDLPAFFWTGDTPMACLRETITQTLTHGHAHHIQRLMVTGLYALLYGVRPQQVHAWYLSVYVDAVEWVELPNTLGMSQYADGGLMASKPYAATGQYIRRMSNHCQGCRFDPAQRTGERACPYTTLYWDFLMTHETRLARNPRMALQVKNLARLDTAEREAVRARAAAVRSGAVA</sequence>
<protein>
    <submittedName>
        <fullName evidence="2">Cryptochrome/photolyase family protein</fullName>
    </submittedName>
</protein>